<dbReference type="EMBL" id="POUA01000130">
    <property type="protein sequence ID" value="PZG44011.1"/>
    <property type="molecule type" value="Genomic_DNA"/>
</dbReference>
<dbReference type="AlphaFoldDB" id="A0A2W2G6W2"/>
<proteinExistence type="predicted"/>
<feature type="transmembrane region" description="Helical" evidence="1">
    <location>
        <begin position="344"/>
        <end position="369"/>
    </location>
</feature>
<feature type="transmembrane region" description="Helical" evidence="1">
    <location>
        <begin position="302"/>
        <end position="323"/>
    </location>
</feature>
<keyword evidence="3" id="KW-1185">Reference proteome</keyword>
<gene>
    <name evidence="2" type="ORF">C1I98_17785</name>
</gene>
<feature type="transmembrane region" description="Helical" evidence="1">
    <location>
        <begin position="122"/>
        <end position="142"/>
    </location>
</feature>
<evidence type="ECO:0000313" key="3">
    <source>
        <dbReference type="Proteomes" id="UP000248544"/>
    </source>
</evidence>
<feature type="transmembrane region" description="Helical" evidence="1">
    <location>
        <begin position="154"/>
        <end position="175"/>
    </location>
</feature>
<feature type="transmembrane region" description="Helical" evidence="1">
    <location>
        <begin position="181"/>
        <end position="201"/>
    </location>
</feature>
<sequence length="466" mass="48453">MTTADAGGTAPRSIDELIGSVGTFMSRAVEAQQVAAILESQGLNDKIARERYGHPDVFSLAVAAYSRIAETREPGPATEEVLPRARPAAQMVHGLLYALPAVLLPAASGLVGARWLMPGMVLTTGLGWILSSTAAQIAYSLIGRGMPGSAGRVLRSGLLLGVLAGVLMSATLALYRNGPAALVALGATQMAFQLSSGILLLYRREKRLAVLMLPAAAAGVVYIGVGEPEAALFAVCLGVACVAAITGAAVRLTLRTTKKEPALRTLLRADLRGLLPSFVYSLLSATFLLQAEAPYVLDRIDIAVAGAGLVLGMGVLEYRAHAFEDEARALIRRVRYPAEFIRRAAVALARGVVLCLLALSVLAVLPLAFLHATGALSHESVVMAAAHVTVGGAYFLGFLLANQGKVVLLCVAQGMALAVHPGTSLLLPAAHVPLADVGLFLGAAALFLLLLLVLAASGLRDVHRFC</sequence>
<feature type="transmembrane region" description="Helical" evidence="1">
    <location>
        <begin position="94"/>
        <end position="116"/>
    </location>
</feature>
<feature type="transmembrane region" description="Helical" evidence="1">
    <location>
        <begin position="271"/>
        <end position="290"/>
    </location>
</feature>
<keyword evidence="1" id="KW-0812">Transmembrane</keyword>
<organism evidence="2 3">
    <name type="scientific">Spongiactinospora gelatinilytica</name>
    <dbReference type="NCBI Taxonomy" id="2666298"/>
    <lineage>
        <taxon>Bacteria</taxon>
        <taxon>Bacillati</taxon>
        <taxon>Actinomycetota</taxon>
        <taxon>Actinomycetes</taxon>
        <taxon>Streptosporangiales</taxon>
        <taxon>Streptosporangiaceae</taxon>
        <taxon>Spongiactinospora</taxon>
    </lineage>
</organism>
<name>A0A2W2G6W2_9ACTN</name>
<accession>A0A2W2G6W2</accession>
<protein>
    <submittedName>
        <fullName evidence="2">Uncharacterized protein</fullName>
    </submittedName>
</protein>
<reference evidence="2 3" key="1">
    <citation type="submission" date="2018-01" db="EMBL/GenBank/DDBJ databases">
        <title>Draft genome sequence of Sphaerisporangium sp. 7K107.</title>
        <authorList>
            <person name="Sahin N."/>
            <person name="Saygin H."/>
            <person name="Ay H."/>
        </authorList>
    </citation>
    <scope>NUCLEOTIDE SEQUENCE [LARGE SCALE GENOMIC DNA]</scope>
    <source>
        <strain evidence="2 3">7K107</strain>
    </source>
</reference>
<comment type="caution">
    <text evidence="2">The sequence shown here is derived from an EMBL/GenBank/DDBJ whole genome shotgun (WGS) entry which is preliminary data.</text>
</comment>
<evidence type="ECO:0000256" key="1">
    <source>
        <dbReference type="SAM" id="Phobius"/>
    </source>
</evidence>
<dbReference type="RefSeq" id="WP_111168576.1">
    <property type="nucleotide sequence ID" value="NZ_POUA01000130.1"/>
</dbReference>
<dbReference type="Proteomes" id="UP000248544">
    <property type="component" value="Unassembled WGS sequence"/>
</dbReference>
<feature type="transmembrane region" description="Helical" evidence="1">
    <location>
        <begin position="439"/>
        <end position="459"/>
    </location>
</feature>
<feature type="transmembrane region" description="Helical" evidence="1">
    <location>
        <begin position="406"/>
        <end position="427"/>
    </location>
</feature>
<feature type="transmembrane region" description="Helical" evidence="1">
    <location>
        <begin position="231"/>
        <end position="250"/>
    </location>
</feature>
<keyword evidence="1" id="KW-0472">Membrane</keyword>
<feature type="transmembrane region" description="Helical" evidence="1">
    <location>
        <begin position="208"/>
        <end position="225"/>
    </location>
</feature>
<feature type="transmembrane region" description="Helical" evidence="1">
    <location>
        <begin position="381"/>
        <end position="399"/>
    </location>
</feature>
<evidence type="ECO:0000313" key="2">
    <source>
        <dbReference type="EMBL" id="PZG44011.1"/>
    </source>
</evidence>
<keyword evidence="1" id="KW-1133">Transmembrane helix</keyword>